<dbReference type="AlphaFoldDB" id="B1XUL3"/>
<dbReference type="HOGENOM" id="CLU_2438283_0_0_4"/>
<sequence length="90" mass="9549">MKVYNLACPLDHRSEGWFASEDDCLAQQDKGILACPVCDSTEISRMPSAPHIAKSSSTDLVSASKAESENLSGGVVALTGNDHSQLEVQV</sequence>
<evidence type="ECO:0000313" key="1">
    <source>
        <dbReference type="EMBL" id="ACB44040.1"/>
    </source>
</evidence>
<gene>
    <name evidence="1" type="ordered locus">Pnec_0836</name>
</gene>
<proteinExistence type="predicted"/>
<dbReference type="eggNOG" id="COG5319">
    <property type="taxonomic scope" value="Bacteria"/>
</dbReference>
<accession>B1XUL3</accession>
<dbReference type="EMBL" id="CP001010">
    <property type="protein sequence ID" value="ACB44040.1"/>
    <property type="molecule type" value="Genomic_DNA"/>
</dbReference>
<dbReference type="InterPro" id="IPR009562">
    <property type="entry name" value="DUF1178"/>
</dbReference>
<name>B1XUL3_POLNS</name>
<reference evidence="1" key="1">
    <citation type="submission" date="2008-03" db="EMBL/GenBank/DDBJ databases">
        <title>Complete sequence of Polynucleobacter necessarius STIR1.</title>
        <authorList>
            <consortium name="US DOE Joint Genome Institute"/>
            <person name="Copeland A."/>
            <person name="Lucas S."/>
            <person name="Lapidus A."/>
            <person name="Barry K."/>
            <person name="Detter J.C."/>
            <person name="Glavina del Rio T."/>
            <person name="Hammon N."/>
            <person name="Israni S."/>
            <person name="Dalin E."/>
            <person name="Tice H."/>
            <person name="Pitluck S."/>
            <person name="Chain P."/>
            <person name="Malfatti S."/>
            <person name="Shin M."/>
            <person name="Vergez L."/>
            <person name="Schmutz J."/>
            <person name="Larimer F."/>
            <person name="Land M."/>
            <person name="Hauser L."/>
            <person name="Kyrpides N."/>
            <person name="Kim E."/>
            <person name="Hahn M."/>
            <person name="Richardson P."/>
        </authorList>
    </citation>
    <scope>NUCLEOTIDE SEQUENCE [LARGE SCALE GENOMIC DNA]</scope>
    <source>
        <strain evidence="1">STIR1</strain>
    </source>
</reference>
<dbReference type="KEGG" id="pne:Pnec_0836"/>
<protein>
    <submittedName>
        <fullName evidence="1">Uncharacterized protein</fullName>
    </submittedName>
</protein>
<dbReference type="Pfam" id="PF06676">
    <property type="entry name" value="DUF1178"/>
    <property type="match status" value="1"/>
</dbReference>
<organism evidence="1">
    <name type="scientific">Polynucleobacter necessarius subsp. necessarius (strain STIR1)</name>
    <dbReference type="NCBI Taxonomy" id="452638"/>
    <lineage>
        <taxon>Bacteria</taxon>
        <taxon>Pseudomonadati</taxon>
        <taxon>Pseudomonadota</taxon>
        <taxon>Betaproteobacteria</taxon>
        <taxon>Burkholderiales</taxon>
        <taxon>Burkholderiaceae</taxon>
        <taxon>Polynucleobacter</taxon>
    </lineage>
</organism>
<dbReference type="STRING" id="452638.Pnec_0836"/>